<sequence>MKQSKAEIILHPVRMKIIQALAKKSMTVLNMLDYLGDVPQATLYRHLNQLTKFEIIYVEEERKRRGTVEKTYALNEKNAIINAKEAGKISKDDHFNYFMTYYAMILKQLEEYMEGEVNFEKDGFGYHQVEMCLSEEDFQQFSSEYRDLLVRFSKLNSDSARKRSLSTVIIPEKKEKKDGESNE</sequence>
<dbReference type="InterPro" id="IPR036390">
    <property type="entry name" value="WH_DNA-bd_sf"/>
</dbReference>
<name>A0A3A9JXQ8_9BACI</name>
<keyword evidence="1" id="KW-0238">DNA-binding</keyword>
<protein>
    <submittedName>
        <fullName evidence="3">Transcriptional regulator</fullName>
    </submittedName>
</protein>
<evidence type="ECO:0000313" key="4">
    <source>
        <dbReference type="Proteomes" id="UP000281498"/>
    </source>
</evidence>
<organism evidence="3 4">
    <name type="scientific">Salipaludibacillus neizhouensis</name>
    <dbReference type="NCBI Taxonomy" id="885475"/>
    <lineage>
        <taxon>Bacteria</taxon>
        <taxon>Bacillati</taxon>
        <taxon>Bacillota</taxon>
        <taxon>Bacilli</taxon>
        <taxon>Bacillales</taxon>
        <taxon>Bacillaceae</taxon>
    </lineage>
</organism>
<reference evidence="3 4" key="1">
    <citation type="submission" date="2017-10" db="EMBL/GenBank/DDBJ databases">
        <title>Bacillus sp. nov., a halophilic bacterium isolated from a Keqin Lake.</title>
        <authorList>
            <person name="Wang H."/>
        </authorList>
    </citation>
    <scope>NUCLEOTIDE SEQUENCE [LARGE SCALE GENOMIC DNA]</scope>
    <source>
        <strain evidence="3 4">KCTC 13187</strain>
    </source>
</reference>
<dbReference type="InterPro" id="IPR036388">
    <property type="entry name" value="WH-like_DNA-bd_sf"/>
</dbReference>
<evidence type="ECO:0000259" key="2">
    <source>
        <dbReference type="SMART" id="SM00418"/>
    </source>
</evidence>
<dbReference type="AlphaFoldDB" id="A0A3A9JXQ8"/>
<dbReference type="CDD" id="cd00090">
    <property type="entry name" value="HTH_ARSR"/>
    <property type="match status" value="1"/>
</dbReference>
<evidence type="ECO:0000313" key="3">
    <source>
        <dbReference type="EMBL" id="RKL64989.1"/>
    </source>
</evidence>
<dbReference type="Gene3D" id="1.10.10.10">
    <property type="entry name" value="Winged helix-like DNA-binding domain superfamily/Winged helix DNA-binding domain"/>
    <property type="match status" value="1"/>
</dbReference>
<dbReference type="SMART" id="SM00418">
    <property type="entry name" value="HTH_ARSR"/>
    <property type="match status" value="1"/>
</dbReference>
<dbReference type="Proteomes" id="UP000281498">
    <property type="component" value="Unassembled WGS sequence"/>
</dbReference>
<gene>
    <name evidence="3" type="ORF">CR203_23225</name>
</gene>
<keyword evidence="4" id="KW-1185">Reference proteome</keyword>
<dbReference type="GO" id="GO:0003700">
    <property type="term" value="F:DNA-binding transcription factor activity"/>
    <property type="evidence" value="ECO:0007669"/>
    <property type="project" value="InterPro"/>
</dbReference>
<dbReference type="Gene3D" id="6.10.140.2180">
    <property type="match status" value="1"/>
</dbReference>
<proteinExistence type="predicted"/>
<accession>A0A3A9JXQ8</accession>
<dbReference type="NCBIfam" id="NF005061">
    <property type="entry name" value="PRK06474.1"/>
    <property type="match status" value="1"/>
</dbReference>
<dbReference type="InterPro" id="IPR011991">
    <property type="entry name" value="ArsR-like_HTH"/>
</dbReference>
<evidence type="ECO:0000256" key="1">
    <source>
        <dbReference type="ARBA" id="ARBA00023125"/>
    </source>
</evidence>
<dbReference type="InterPro" id="IPR001845">
    <property type="entry name" value="HTH_ArsR_DNA-bd_dom"/>
</dbReference>
<dbReference type="SUPFAM" id="SSF46785">
    <property type="entry name" value="Winged helix' DNA-binding domain"/>
    <property type="match status" value="1"/>
</dbReference>
<dbReference type="RefSeq" id="WP_110938958.1">
    <property type="nucleotide sequence ID" value="NZ_KZ614148.1"/>
</dbReference>
<dbReference type="Pfam" id="PF12840">
    <property type="entry name" value="HTH_20"/>
    <property type="match status" value="1"/>
</dbReference>
<dbReference type="OrthoDB" id="5949858at2"/>
<feature type="domain" description="HTH arsR-type" evidence="2">
    <location>
        <begin position="8"/>
        <end position="85"/>
    </location>
</feature>
<dbReference type="EMBL" id="PDOE01000026">
    <property type="protein sequence ID" value="RKL64989.1"/>
    <property type="molecule type" value="Genomic_DNA"/>
</dbReference>
<comment type="caution">
    <text evidence="3">The sequence shown here is derived from an EMBL/GenBank/DDBJ whole genome shotgun (WGS) entry which is preliminary data.</text>
</comment>
<dbReference type="GO" id="GO:0003677">
    <property type="term" value="F:DNA binding"/>
    <property type="evidence" value="ECO:0007669"/>
    <property type="project" value="UniProtKB-KW"/>
</dbReference>